<dbReference type="Gene3D" id="3.40.50.1820">
    <property type="entry name" value="alpha/beta hydrolase"/>
    <property type="match status" value="1"/>
</dbReference>
<evidence type="ECO:0000259" key="3">
    <source>
        <dbReference type="Pfam" id="PF20434"/>
    </source>
</evidence>
<evidence type="ECO:0000313" key="4">
    <source>
        <dbReference type="EMBL" id="RXK54565.1"/>
    </source>
</evidence>
<feature type="chain" id="PRO_5020188037" evidence="2">
    <location>
        <begin position="22"/>
        <end position="289"/>
    </location>
</feature>
<dbReference type="Proteomes" id="UP000290218">
    <property type="component" value="Unassembled WGS sequence"/>
</dbReference>
<evidence type="ECO:0000313" key="5">
    <source>
        <dbReference type="Proteomes" id="UP000290218"/>
    </source>
</evidence>
<gene>
    <name evidence="4" type="ORF">ESB00_01300</name>
</gene>
<keyword evidence="1 4" id="KW-0378">Hydrolase</keyword>
<dbReference type="Pfam" id="PF20434">
    <property type="entry name" value="BD-FAE"/>
    <property type="match status" value="1"/>
</dbReference>
<reference evidence="4 5" key="1">
    <citation type="submission" date="2019-01" db="EMBL/GenBank/DDBJ databases">
        <title>Lacunisphaera sp. strain TWA-58.</title>
        <authorList>
            <person name="Chen W.-M."/>
        </authorList>
    </citation>
    <scope>NUCLEOTIDE SEQUENCE [LARGE SCALE GENOMIC DNA]</scope>
    <source>
        <strain evidence="4 5">TWA-58</strain>
    </source>
</reference>
<evidence type="ECO:0000256" key="2">
    <source>
        <dbReference type="SAM" id="SignalP"/>
    </source>
</evidence>
<dbReference type="InterPro" id="IPR029058">
    <property type="entry name" value="AB_hydrolase_fold"/>
</dbReference>
<dbReference type="PANTHER" id="PTHR48081">
    <property type="entry name" value="AB HYDROLASE SUPERFAMILY PROTEIN C4A8.06C"/>
    <property type="match status" value="1"/>
</dbReference>
<dbReference type="GO" id="GO:0016787">
    <property type="term" value="F:hydrolase activity"/>
    <property type="evidence" value="ECO:0007669"/>
    <property type="project" value="UniProtKB-KW"/>
</dbReference>
<protein>
    <submittedName>
        <fullName evidence="4">Alpha/beta hydrolase</fullName>
    </submittedName>
</protein>
<dbReference type="PANTHER" id="PTHR48081:SF6">
    <property type="entry name" value="PEPTIDASE S9 PROLYL OLIGOPEPTIDASE CATALYTIC DOMAIN-CONTAINING PROTEIN"/>
    <property type="match status" value="1"/>
</dbReference>
<dbReference type="InterPro" id="IPR050300">
    <property type="entry name" value="GDXG_lipolytic_enzyme"/>
</dbReference>
<dbReference type="EMBL" id="SDHX01000001">
    <property type="protein sequence ID" value="RXK54565.1"/>
    <property type="molecule type" value="Genomic_DNA"/>
</dbReference>
<name>A0A4Q1C6Q2_9BACT</name>
<dbReference type="RefSeq" id="WP_129045929.1">
    <property type="nucleotide sequence ID" value="NZ_SDHX01000001.1"/>
</dbReference>
<sequence length="289" mass="30806">MKPRLPLLAAIIGLFAACSFAAEPVVPLWPGVAPGSAGRTEPEKVRITDSGEHVVSGVHQPNLTVYLPAPGTANGAAVIVFPGGGHRELWVDHEGHAVARWLAGRGIAAFVLKYRLAREEGSTYRVEVEALADAQRALRHVRARAAEWQIDPARVGVLGFSAGGEVAGLVSRKFDDGQPGAADVIERQSSKPAFQALIYPGRTQNIEPAAGNPPAFLLAGYEDRPDISEGLAEVYLRFKKAGVPAELHLYSGVGHGFGQRATNKGPVAGWLDRFHDWLAGRNLLNSAKP</sequence>
<dbReference type="InterPro" id="IPR049492">
    <property type="entry name" value="BD-FAE-like_dom"/>
</dbReference>
<dbReference type="SUPFAM" id="SSF53474">
    <property type="entry name" value="alpha/beta-Hydrolases"/>
    <property type="match status" value="1"/>
</dbReference>
<keyword evidence="5" id="KW-1185">Reference proteome</keyword>
<organism evidence="4 5">
    <name type="scientific">Oleiharenicola lentus</name>
    <dbReference type="NCBI Taxonomy" id="2508720"/>
    <lineage>
        <taxon>Bacteria</taxon>
        <taxon>Pseudomonadati</taxon>
        <taxon>Verrucomicrobiota</taxon>
        <taxon>Opitutia</taxon>
        <taxon>Opitutales</taxon>
        <taxon>Opitutaceae</taxon>
        <taxon>Oleiharenicola</taxon>
    </lineage>
</organism>
<accession>A0A4Q1C6Q2</accession>
<dbReference type="PROSITE" id="PS51257">
    <property type="entry name" value="PROKAR_LIPOPROTEIN"/>
    <property type="match status" value="1"/>
</dbReference>
<dbReference type="AlphaFoldDB" id="A0A4Q1C6Q2"/>
<feature type="signal peptide" evidence="2">
    <location>
        <begin position="1"/>
        <end position="21"/>
    </location>
</feature>
<proteinExistence type="predicted"/>
<feature type="domain" description="BD-FAE-like" evidence="3">
    <location>
        <begin position="63"/>
        <end position="173"/>
    </location>
</feature>
<evidence type="ECO:0000256" key="1">
    <source>
        <dbReference type="ARBA" id="ARBA00022801"/>
    </source>
</evidence>
<dbReference type="OrthoDB" id="9794725at2"/>
<comment type="caution">
    <text evidence="4">The sequence shown here is derived from an EMBL/GenBank/DDBJ whole genome shotgun (WGS) entry which is preliminary data.</text>
</comment>
<keyword evidence="2" id="KW-0732">Signal</keyword>